<proteinExistence type="inferred from homology"/>
<keyword evidence="4" id="KW-1003">Cell membrane</keyword>
<dbReference type="InterPro" id="IPR023624">
    <property type="entry name" value="Antenna_beta_dom_sf"/>
</dbReference>
<dbReference type="InterPro" id="IPR035889">
    <property type="entry name" value="Light-harvesting_complex"/>
</dbReference>
<evidence type="ECO:0000256" key="6">
    <source>
        <dbReference type="ARBA" id="ARBA00022549"/>
    </source>
</evidence>
<organism evidence="17 18">
    <name type="scientific">Novosphingobium capsulatum</name>
    <dbReference type="NCBI Taxonomy" id="13688"/>
    <lineage>
        <taxon>Bacteria</taxon>
        <taxon>Pseudomonadati</taxon>
        <taxon>Pseudomonadota</taxon>
        <taxon>Alphaproteobacteria</taxon>
        <taxon>Sphingomonadales</taxon>
        <taxon>Sphingomonadaceae</taxon>
        <taxon>Novosphingobium</taxon>
    </lineage>
</organism>
<evidence type="ECO:0000256" key="11">
    <source>
        <dbReference type="ARBA" id="ARBA00022989"/>
    </source>
</evidence>
<comment type="caution">
    <text evidence="17">The sequence shown here is derived from an EMBL/GenBank/DDBJ whole genome shotgun (WGS) entry which is preliminary data.</text>
</comment>
<keyword evidence="18" id="KW-1185">Reference proteome</keyword>
<keyword evidence="10" id="KW-0076">Bacteriochlorophyll</keyword>
<dbReference type="Gene3D" id="1.20.5.250">
    <property type="match status" value="1"/>
</dbReference>
<evidence type="ECO:0000256" key="7">
    <source>
        <dbReference type="ARBA" id="ARBA00022692"/>
    </source>
</evidence>
<comment type="subcellular location">
    <subcellularLocation>
        <location evidence="2">Cell inner membrane</location>
        <topology evidence="2">Single-pass type II membrane protein</topology>
    </subcellularLocation>
</comment>
<keyword evidence="7 15" id="KW-0812">Transmembrane</keyword>
<evidence type="ECO:0000259" key="16">
    <source>
        <dbReference type="Pfam" id="PF00556"/>
    </source>
</evidence>
<accession>A0ABU1ML46</accession>
<name>A0ABU1ML46_9SPHN</name>
<evidence type="ECO:0000313" key="18">
    <source>
        <dbReference type="Proteomes" id="UP001184150"/>
    </source>
</evidence>
<sequence>MSDRDDRFGLRTYLTPEEAKEFHKLFMSSFLGFTGVAVVAHVLVWMWKPWL</sequence>
<keyword evidence="8" id="KW-0479">Metal-binding</keyword>
<evidence type="ECO:0000256" key="1">
    <source>
        <dbReference type="ARBA" id="ARBA00002455"/>
    </source>
</evidence>
<evidence type="ECO:0000256" key="12">
    <source>
        <dbReference type="ARBA" id="ARBA00022991"/>
    </source>
</evidence>
<keyword evidence="14" id="KW-0437">Light-harvesting polypeptide</keyword>
<evidence type="ECO:0000313" key="17">
    <source>
        <dbReference type="EMBL" id="MDR6511058.1"/>
    </source>
</evidence>
<reference evidence="17 18" key="1">
    <citation type="submission" date="2023-07" db="EMBL/GenBank/DDBJ databases">
        <title>Sorghum-associated microbial communities from plants grown in Nebraska, USA.</title>
        <authorList>
            <person name="Schachtman D."/>
        </authorList>
    </citation>
    <scope>NUCLEOTIDE SEQUENCE [LARGE SCALE GENOMIC DNA]</scope>
    <source>
        <strain evidence="17 18">DS1027</strain>
    </source>
</reference>
<evidence type="ECO:0000256" key="13">
    <source>
        <dbReference type="ARBA" id="ARBA00023136"/>
    </source>
</evidence>
<dbReference type="PROSITE" id="PS00969">
    <property type="entry name" value="ANTENNA_COMP_BETA"/>
    <property type="match status" value="1"/>
</dbReference>
<evidence type="ECO:0000256" key="5">
    <source>
        <dbReference type="ARBA" id="ARBA00022494"/>
    </source>
</evidence>
<protein>
    <submittedName>
        <fullName evidence="17">Light-harvesting complex 1 beta chain</fullName>
    </submittedName>
</protein>
<feature type="domain" description="Antenna complex alpha/beta subunit" evidence="16">
    <location>
        <begin position="17"/>
        <end position="51"/>
    </location>
</feature>
<dbReference type="Pfam" id="PF00556">
    <property type="entry name" value="LHC"/>
    <property type="match status" value="1"/>
</dbReference>
<keyword evidence="11 15" id="KW-1133">Transmembrane helix</keyword>
<evidence type="ECO:0000256" key="2">
    <source>
        <dbReference type="ARBA" id="ARBA00004249"/>
    </source>
</evidence>
<evidence type="ECO:0000256" key="15">
    <source>
        <dbReference type="SAM" id="Phobius"/>
    </source>
</evidence>
<dbReference type="PRINTS" id="PR00674">
    <property type="entry name" value="LIGHTHARVSTB"/>
</dbReference>
<dbReference type="InterPro" id="IPR023623">
    <property type="entry name" value="Antenna_beta_CS"/>
</dbReference>
<evidence type="ECO:0000256" key="10">
    <source>
        <dbReference type="ARBA" id="ARBA00022956"/>
    </source>
</evidence>
<dbReference type="InterPro" id="IPR002362">
    <property type="entry name" value="LHB-1/5"/>
</dbReference>
<dbReference type="RefSeq" id="WP_022677062.1">
    <property type="nucleotide sequence ID" value="NZ_CP140001.1"/>
</dbReference>
<comment type="function">
    <text evidence="1">Antenna complexes are light-harvesting systems, which transfer the excitation energy to the reaction centers.</text>
</comment>
<dbReference type="SUPFAM" id="SSF56918">
    <property type="entry name" value="Light-harvesting complex subunits"/>
    <property type="match status" value="1"/>
</dbReference>
<evidence type="ECO:0000256" key="14">
    <source>
        <dbReference type="ARBA" id="ARBA00023243"/>
    </source>
</evidence>
<dbReference type="NCBIfam" id="NF040862">
    <property type="entry name" value="pufB_517_ASD"/>
    <property type="match status" value="1"/>
</dbReference>
<dbReference type="EMBL" id="JAVDRD010000004">
    <property type="protein sequence ID" value="MDR6511058.1"/>
    <property type="molecule type" value="Genomic_DNA"/>
</dbReference>
<dbReference type="InterPro" id="IPR000066">
    <property type="entry name" value="Antenna_a/b"/>
</dbReference>
<evidence type="ECO:0000256" key="4">
    <source>
        <dbReference type="ARBA" id="ARBA00022475"/>
    </source>
</evidence>
<gene>
    <name evidence="17" type="ORF">J2792_001930</name>
</gene>
<keyword evidence="9" id="KW-0460">Magnesium</keyword>
<keyword evidence="6" id="KW-0042">Antenna complex</keyword>
<evidence type="ECO:0000256" key="8">
    <source>
        <dbReference type="ARBA" id="ARBA00022723"/>
    </source>
</evidence>
<evidence type="ECO:0000256" key="3">
    <source>
        <dbReference type="ARBA" id="ARBA00011052"/>
    </source>
</evidence>
<keyword evidence="13 15" id="KW-0472">Membrane</keyword>
<evidence type="ECO:0000256" key="9">
    <source>
        <dbReference type="ARBA" id="ARBA00022842"/>
    </source>
</evidence>
<keyword evidence="5" id="KW-0148">Chlorophyll</keyword>
<feature type="transmembrane region" description="Helical" evidence="15">
    <location>
        <begin position="25"/>
        <end position="47"/>
    </location>
</feature>
<keyword evidence="12" id="KW-0157">Chromophore</keyword>
<dbReference type="Proteomes" id="UP001184150">
    <property type="component" value="Unassembled WGS sequence"/>
</dbReference>
<comment type="similarity">
    <text evidence="3">Belongs to the antenna complex beta subunit family.</text>
</comment>